<evidence type="ECO:0000313" key="1">
    <source>
        <dbReference type="EMBL" id="GLS18104.1"/>
    </source>
</evidence>
<proteinExistence type="predicted"/>
<protein>
    <submittedName>
        <fullName evidence="1">Uncharacterized protein</fullName>
    </submittedName>
</protein>
<evidence type="ECO:0000313" key="2">
    <source>
        <dbReference type="Proteomes" id="UP001156882"/>
    </source>
</evidence>
<sequence>MTSLMQSKTGKINKFKRSKRAIEAWQPSPSLSPAARRIARRFRLAPATAELICRLSGLGQEVGANG</sequence>
<reference evidence="2" key="1">
    <citation type="journal article" date="2019" name="Int. J. Syst. Evol. Microbiol.">
        <title>The Global Catalogue of Microorganisms (GCM) 10K type strain sequencing project: providing services to taxonomists for standard genome sequencing and annotation.</title>
        <authorList>
            <consortium name="The Broad Institute Genomics Platform"/>
            <consortium name="The Broad Institute Genome Sequencing Center for Infectious Disease"/>
            <person name="Wu L."/>
            <person name="Ma J."/>
        </authorList>
    </citation>
    <scope>NUCLEOTIDE SEQUENCE [LARGE SCALE GENOMIC DNA]</scope>
    <source>
        <strain evidence="2">NBRC 101365</strain>
    </source>
</reference>
<comment type="caution">
    <text evidence="1">The sequence shown here is derived from an EMBL/GenBank/DDBJ whole genome shotgun (WGS) entry which is preliminary data.</text>
</comment>
<accession>A0ABQ6CHA9</accession>
<dbReference type="Proteomes" id="UP001156882">
    <property type="component" value="Unassembled WGS sequence"/>
</dbReference>
<dbReference type="EMBL" id="BSPC01000009">
    <property type="protein sequence ID" value="GLS18104.1"/>
    <property type="molecule type" value="Genomic_DNA"/>
</dbReference>
<name>A0ABQ6CHA9_9HYPH</name>
<organism evidence="1 2">
    <name type="scientific">Labrys miyagiensis</name>
    <dbReference type="NCBI Taxonomy" id="346912"/>
    <lineage>
        <taxon>Bacteria</taxon>
        <taxon>Pseudomonadati</taxon>
        <taxon>Pseudomonadota</taxon>
        <taxon>Alphaproteobacteria</taxon>
        <taxon>Hyphomicrobiales</taxon>
        <taxon>Xanthobacteraceae</taxon>
        <taxon>Labrys</taxon>
    </lineage>
</organism>
<gene>
    <name evidence="1" type="ORF">GCM10007874_11200</name>
</gene>
<keyword evidence="2" id="KW-1185">Reference proteome</keyword>